<reference evidence="2 3" key="1">
    <citation type="submission" date="2015-02" db="EMBL/GenBank/DDBJ databases">
        <title>Improved understanding of the partial-nitritation anammox process through 23 genomes representing the majority of the microbial community.</title>
        <authorList>
            <person name="Speth D.R."/>
            <person name="In T Zandt M."/>
            <person name="Guerrero Cruz S."/>
            <person name="Jetten M.S."/>
            <person name="Dutilh B.E."/>
        </authorList>
    </citation>
    <scope>NUCLEOTIDE SEQUENCE [LARGE SCALE GENOMIC DNA]</scope>
    <source>
        <strain evidence="2">OLB20</strain>
    </source>
</reference>
<keyword evidence="1" id="KW-0472">Membrane</keyword>
<protein>
    <recommendedName>
        <fullName evidence="4">Fimbrial assembly protein (PilN)</fullName>
    </recommendedName>
</protein>
<proteinExistence type="predicted"/>
<dbReference type="AlphaFoldDB" id="A0A136LY43"/>
<feature type="transmembrane region" description="Helical" evidence="1">
    <location>
        <begin position="6"/>
        <end position="24"/>
    </location>
</feature>
<keyword evidence="1" id="KW-1133">Transmembrane helix</keyword>
<keyword evidence="1" id="KW-0812">Transmembrane</keyword>
<gene>
    <name evidence="2" type="ORF">TR69_WS6001000575</name>
</gene>
<comment type="caution">
    <text evidence="2">The sequence shown here is derived from an EMBL/GenBank/DDBJ whole genome shotgun (WGS) entry which is preliminary data.</text>
</comment>
<sequence length="181" mass="20384">MFTAVLPLFAVCLWFALILFNTLVMDRHKLNWEVSIANKEAIIENEYSDVLRLNGELVHKTNALSNVIGLDIAPERVFQLTETLFPVPVDGVVIKGYGRDRDGKYNVTVTTASYRQMAEITRRFTSYDGIQDVLLNNAQVSSDEGSAPLTDLEADRRVEGRISFNFVEIDDDVAVNDLIQQ</sequence>
<dbReference type="Proteomes" id="UP000070457">
    <property type="component" value="Unassembled WGS sequence"/>
</dbReference>
<evidence type="ECO:0000313" key="2">
    <source>
        <dbReference type="EMBL" id="KXK26569.1"/>
    </source>
</evidence>
<evidence type="ECO:0000256" key="1">
    <source>
        <dbReference type="SAM" id="Phobius"/>
    </source>
</evidence>
<dbReference type="STRING" id="1617426.TR69_WS6001000575"/>
<name>A0A136LY43_9BACT</name>
<dbReference type="EMBL" id="JYNZ01000003">
    <property type="protein sequence ID" value="KXK26569.1"/>
    <property type="molecule type" value="Genomic_DNA"/>
</dbReference>
<evidence type="ECO:0008006" key="4">
    <source>
        <dbReference type="Google" id="ProtNLM"/>
    </source>
</evidence>
<organism evidence="2 3">
    <name type="scientific">candidate division WS6 bacterium OLB20</name>
    <dbReference type="NCBI Taxonomy" id="1617426"/>
    <lineage>
        <taxon>Bacteria</taxon>
        <taxon>Candidatus Dojkabacteria</taxon>
    </lineage>
</organism>
<accession>A0A136LY43</accession>
<evidence type="ECO:0000313" key="3">
    <source>
        <dbReference type="Proteomes" id="UP000070457"/>
    </source>
</evidence>